<dbReference type="EMBL" id="CANHGI010000001">
    <property type="protein sequence ID" value="CAI5438215.1"/>
    <property type="molecule type" value="Genomic_DNA"/>
</dbReference>
<reference evidence="9" key="1">
    <citation type="submission" date="2022-11" db="EMBL/GenBank/DDBJ databases">
        <authorList>
            <person name="Kikuchi T."/>
        </authorList>
    </citation>
    <scope>NUCLEOTIDE SEQUENCE</scope>
    <source>
        <strain evidence="9">PS1010</strain>
    </source>
</reference>
<dbReference type="OrthoDB" id="66881at2759"/>
<evidence type="ECO:0000313" key="10">
    <source>
        <dbReference type="Proteomes" id="UP001152747"/>
    </source>
</evidence>
<sequence length="406" mass="46540">MPKKVCIIGGGAAGLVSARVALQYGLEVDIFEQTSKIGGTWVYSDEIGCHTSMYKIMKTNLPKEAMLFENTPFDDNLPSFMSHEDVLEYLEKFAESLKIPIRFETKVVNVERVDESWKVTYIHNSIEEDGLYDAVLVCNGHFFEPLNPYEPSVFQGEILHSHDYRRAEKYKGKRVVIIGAGPSGIDIAMQVEKFAESTTLISKKATYTIDESVKIRQIPFHVKEIQKNSVLVEEKEEKIETDVIIICTGYIFKFPFLSEDLIEVKHNGMVVSPLWNHLSHVNYPDSLFFIGLPLATITFQLFEVQAKYASAVITGHASLPSQSELLDFEKNRLSKIASAAQYHCLVEEQWEMLDELAELGNFEKWKYLETIRKLYIYIITERRKNVVNYKNVNFKLNSDETDFEVV</sequence>
<dbReference type="FunFam" id="3.50.50.60:FF:000138">
    <property type="entry name" value="Flavin-containing monooxygenase"/>
    <property type="match status" value="1"/>
</dbReference>
<keyword evidence="7 8" id="KW-0503">Monooxygenase</keyword>
<dbReference type="GO" id="GO:0050661">
    <property type="term" value="F:NADP binding"/>
    <property type="evidence" value="ECO:0007669"/>
    <property type="project" value="InterPro"/>
</dbReference>
<keyword evidence="3 8" id="KW-0285">Flavoprotein</keyword>
<comment type="cofactor">
    <cofactor evidence="1 8">
        <name>FAD</name>
        <dbReference type="ChEBI" id="CHEBI:57692"/>
    </cofactor>
</comment>
<evidence type="ECO:0000313" key="9">
    <source>
        <dbReference type="EMBL" id="CAI5438215.1"/>
    </source>
</evidence>
<name>A0A9P1MTE8_9PELO</name>
<dbReference type="SUPFAM" id="SSF51905">
    <property type="entry name" value="FAD/NAD(P)-binding domain"/>
    <property type="match status" value="3"/>
</dbReference>
<dbReference type="InterPro" id="IPR000960">
    <property type="entry name" value="Flavin_mOase"/>
</dbReference>
<dbReference type="PRINTS" id="PR00370">
    <property type="entry name" value="FMOXYGENASE"/>
</dbReference>
<comment type="caution">
    <text evidence="9">The sequence shown here is derived from an EMBL/GenBank/DDBJ whole genome shotgun (WGS) entry which is preliminary data.</text>
</comment>
<dbReference type="InterPro" id="IPR050346">
    <property type="entry name" value="FMO-like"/>
</dbReference>
<evidence type="ECO:0000256" key="7">
    <source>
        <dbReference type="ARBA" id="ARBA00023033"/>
    </source>
</evidence>
<dbReference type="GO" id="GO:0004499">
    <property type="term" value="F:N,N-dimethylaniline monooxygenase activity"/>
    <property type="evidence" value="ECO:0007669"/>
    <property type="project" value="InterPro"/>
</dbReference>
<dbReference type="Proteomes" id="UP001152747">
    <property type="component" value="Unassembled WGS sequence"/>
</dbReference>
<dbReference type="GO" id="GO:0050660">
    <property type="term" value="F:flavin adenine dinucleotide binding"/>
    <property type="evidence" value="ECO:0007669"/>
    <property type="project" value="InterPro"/>
</dbReference>
<evidence type="ECO:0000256" key="3">
    <source>
        <dbReference type="ARBA" id="ARBA00022630"/>
    </source>
</evidence>
<dbReference type="AlphaFoldDB" id="A0A9P1MTE8"/>
<keyword evidence="10" id="KW-1185">Reference proteome</keyword>
<keyword evidence="6 8" id="KW-0560">Oxidoreductase</keyword>
<comment type="similarity">
    <text evidence="2 8">Belongs to the FMO family.</text>
</comment>
<dbReference type="PANTHER" id="PTHR23023">
    <property type="entry name" value="DIMETHYLANILINE MONOOXYGENASE"/>
    <property type="match status" value="1"/>
</dbReference>
<dbReference type="PIRSF" id="PIRSF000332">
    <property type="entry name" value="FMO"/>
    <property type="match status" value="1"/>
</dbReference>
<evidence type="ECO:0000256" key="5">
    <source>
        <dbReference type="ARBA" id="ARBA00022857"/>
    </source>
</evidence>
<evidence type="ECO:0000256" key="8">
    <source>
        <dbReference type="RuleBase" id="RU361177"/>
    </source>
</evidence>
<dbReference type="InterPro" id="IPR020946">
    <property type="entry name" value="Flavin_mOase-like"/>
</dbReference>
<keyword evidence="5" id="KW-0521">NADP</keyword>
<dbReference type="Gene3D" id="3.50.50.60">
    <property type="entry name" value="FAD/NAD(P)-binding domain"/>
    <property type="match status" value="2"/>
</dbReference>
<dbReference type="EC" id="1.-.-.-" evidence="8"/>
<evidence type="ECO:0000256" key="2">
    <source>
        <dbReference type="ARBA" id="ARBA00009183"/>
    </source>
</evidence>
<evidence type="ECO:0000256" key="4">
    <source>
        <dbReference type="ARBA" id="ARBA00022827"/>
    </source>
</evidence>
<keyword evidence="4 8" id="KW-0274">FAD</keyword>
<dbReference type="InterPro" id="IPR036188">
    <property type="entry name" value="FAD/NAD-bd_sf"/>
</dbReference>
<proteinExistence type="inferred from homology"/>
<dbReference type="Pfam" id="PF00743">
    <property type="entry name" value="FMO-like"/>
    <property type="match status" value="2"/>
</dbReference>
<organism evidence="9 10">
    <name type="scientific">Caenorhabditis angaria</name>
    <dbReference type="NCBI Taxonomy" id="860376"/>
    <lineage>
        <taxon>Eukaryota</taxon>
        <taxon>Metazoa</taxon>
        <taxon>Ecdysozoa</taxon>
        <taxon>Nematoda</taxon>
        <taxon>Chromadorea</taxon>
        <taxon>Rhabditida</taxon>
        <taxon>Rhabditina</taxon>
        <taxon>Rhabditomorpha</taxon>
        <taxon>Rhabditoidea</taxon>
        <taxon>Rhabditidae</taxon>
        <taxon>Peloderinae</taxon>
        <taxon>Caenorhabditis</taxon>
    </lineage>
</organism>
<protein>
    <recommendedName>
        <fullName evidence="8">Flavin-containing monooxygenase</fullName>
        <ecNumber evidence="8">1.-.-.-</ecNumber>
    </recommendedName>
</protein>
<evidence type="ECO:0000256" key="1">
    <source>
        <dbReference type="ARBA" id="ARBA00001974"/>
    </source>
</evidence>
<accession>A0A9P1MTE8</accession>
<evidence type="ECO:0000256" key="6">
    <source>
        <dbReference type="ARBA" id="ARBA00023002"/>
    </source>
</evidence>
<gene>
    <name evidence="9" type="ORF">CAMP_LOCUS852</name>
</gene>